<proteinExistence type="predicted"/>
<dbReference type="EMBL" id="AP026560">
    <property type="protein sequence ID" value="BDP42931.1"/>
    <property type="molecule type" value="Genomic_DNA"/>
</dbReference>
<protein>
    <submittedName>
        <fullName evidence="1">Uncharacterized protein</fullName>
    </submittedName>
</protein>
<dbReference type="Proteomes" id="UP001064971">
    <property type="component" value="Chromosome"/>
</dbReference>
<gene>
    <name evidence="1" type="ORF">DAETH_29000</name>
</gene>
<evidence type="ECO:0000313" key="1">
    <source>
        <dbReference type="EMBL" id="BDP42931.1"/>
    </source>
</evidence>
<sequence length="143" mass="15501">MSAGRYVLVGPPNNTTRLTLPADCIVTSGDGVALQLTLARAVEAEEWEEFGDGLPVPTPLVLEMTVEGVSEQDAANQATAIWAFARTCTALERDARVYRNIRRAAAVAVQHVPGPGADQRLTLTLLPRDSKWRNGADNTERLF</sequence>
<dbReference type="RefSeq" id="WP_264775607.1">
    <property type="nucleotide sequence ID" value="NZ_AP026560.1"/>
</dbReference>
<keyword evidence="2" id="KW-1185">Reference proteome</keyword>
<evidence type="ECO:0000313" key="2">
    <source>
        <dbReference type="Proteomes" id="UP001064971"/>
    </source>
</evidence>
<name>A0ABM8AGS1_9DEIO</name>
<reference evidence="1" key="1">
    <citation type="submission" date="2022-07" db="EMBL/GenBank/DDBJ databases">
        <title>Complete Genome Sequence of the Radioresistant Bacterium Deinococcus aetherius ST0316, Isolated from the Air Dust collected in Lower Stratosphere above Japan.</title>
        <authorList>
            <person name="Satoh K."/>
            <person name="Hagiwara K."/>
            <person name="Katsumata K."/>
            <person name="Kubo A."/>
            <person name="Yokobori S."/>
            <person name="Yamagishi A."/>
            <person name="Oono Y."/>
            <person name="Narumi I."/>
        </authorList>
    </citation>
    <scope>NUCLEOTIDE SEQUENCE</scope>
    <source>
        <strain evidence="1">ST0316</strain>
    </source>
</reference>
<organism evidence="1 2">
    <name type="scientific">Deinococcus aetherius</name>
    <dbReference type="NCBI Taxonomy" id="200252"/>
    <lineage>
        <taxon>Bacteria</taxon>
        <taxon>Thermotogati</taxon>
        <taxon>Deinococcota</taxon>
        <taxon>Deinococci</taxon>
        <taxon>Deinococcales</taxon>
        <taxon>Deinococcaceae</taxon>
        <taxon>Deinococcus</taxon>
    </lineage>
</organism>
<accession>A0ABM8AGS1</accession>